<dbReference type="FunFam" id="4.10.410.10:FF:000020">
    <property type="entry name" value="Collagen, type VI, alpha 3"/>
    <property type="match status" value="1"/>
</dbReference>
<name>A0AA89BKB7_PINIB</name>
<feature type="domain" description="BPTI/Kunitz inhibitor" evidence="3">
    <location>
        <begin position="55"/>
        <end position="105"/>
    </location>
</feature>
<gene>
    <name evidence="4" type="ORF">FSP39_010661</name>
</gene>
<dbReference type="PROSITE" id="PS00280">
    <property type="entry name" value="BPTI_KUNITZ_1"/>
    <property type="match status" value="1"/>
</dbReference>
<dbReference type="PANTHER" id="PTHR10083:SF374">
    <property type="entry name" value="BPTI_KUNITZ INHIBITOR DOMAIN-CONTAINING PROTEIN"/>
    <property type="match status" value="1"/>
</dbReference>
<dbReference type="InterPro" id="IPR036880">
    <property type="entry name" value="Kunitz_BPTI_sf"/>
</dbReference>
<dbReference type="InterPro" id="IPR050098">
    <property type="entry name" value="TFPI/VKTCI-like"/>
</dbReference>
<dbReference type="SMART" id="SM00131">
    <property type="entry name" value="KU"/>
    <property type="match status" value="1"/>
</dbReference>
<dbReference type="InterPro" id="IPR002223">
    <property type="entry name" value="Kunitz_BPTI"/>
</dbReference>
<keyword evidence="1" id="KW-1015">Disulfide bond</keyword>
<dbReference type="PANTHER" id="PTHR10083">
    <property type="entry name" value="KUNITZ-TYPE PROTEASE INHIBITOR-RELATED"/>
    <property type="match status" value="1"/>
</dbReference>
<keyword evidence="5" id="KW-1185">Reference proteome</keyword>
<sequence length="111" mass="12794">MQAEDADSSWAPGLTPISGVWFLYVVAFCLFDLIPVLSIFCMPSICDFPNCRLECLEPKAPGYCRGYFPSYYYDPWAGKCKKFIYGGCMGNRNRFLTKKQCYRRCKKEIGH</sequence>
<keyword evidence="2" id="KW-0812">Transmembrane</keyword>
<dbReference type="PROSITE" id="PS50279">
    <property type="entry name" value="BPTI_KUNITZ_2"/>
    <property type="match status" value="1"/>
</dbReference>
<dbReference type="Pfam" id="PF00014">
    <property type="entry name" value="Kunitz_BPTI"/>
    <property type="match status" value="1"/>
</dbReference>
<dbReference type="AlphaFoldDB" id="A0AA89BKB7"/>
<dbReference type="GO" id="GO:0005615">
    <property type="term" value="C:extracellular space"/>
    <property type="evidence" value="ECO:0007669"/>
    <property type="project" value="TreeGrafter"/>
</dbReference>
<dbReference type="EMBL" id="VSWD01000013">
    <property type="protein sequence ID" value="KAK3084247.1"/>
    <property type="molecule type" value="Genomic_DNA"/>
</dbReference>
<dbReference type="PRINTS" id="PR00759">
    <property type="entry name" value="BASICPTASE"/>
</dbReference>
<feature type="transmembrane region" description="Helical" evidence="2">
    <location>
        <begin position="20"/>
        <end position="42"/>
    </location>
</feature>
<dbReference type="Proteomes" id="UP001186944">
    <property type="component" value="Unassembled WGS sequence"/>
</dbReference>
<reference evidence="4" key="1">
    <citation type="submission" date="2019-08" db="EMBL/GenBank/DDBJ databases">
        <title>The improved chromosome-level genome for the pearl oyster Pinctada fucata martensii using PacBio sequencing and Hi-C.</title>
        <authorList>
            <person name="Zheng Z."/>
        </authorList>
    </citation>
    <scope>NUCLEOTIDE SEQUENCE</scope>
    <source>
        <strain evidence="4">ZZ-2019</strain>
        <tissue evidence="4">Adductor muscle</tissue>
    </source>
</reference>
<evidence type="ECO:0000313" key="4">
    <source>
        <dbReference type="EMBL" id="KAK3084247.1"/>
    </source>
</evidence>
<evidence type="ECO:0000256" key="2">
    <source>
        <dbReference type="SAM" id="Phobius"/>
    </source>
</evidence>
<evidence type="ECO:0000259" key="3">
    <source>
        <dbReference type="PROSITE" id="PS50279"/>
    </source>
</evidence>
<keyword evidence="2" id="KW-0472">Membrane</keyword>
<accession>A0AA89BKB7</accession>
<comment type="caution">
    <text evidence="4">The sequence shown here is derived from an EMBL/GenBank/DDBJ whole genome shotgun (WGS) entry which is preliminary data.</text>
</comment>
<dbReference type="SUPFAM" id="SSF57362">
    <property type="entry name" value="BPTI-like"/>
    <property type="match status" value="1"/>
</dbReference>
<dbReference type="CDD" id="cd00109">
    <property type="entry name" value="Kunitz-type"/>
    <property type="match status" value="1"/>
</dbReference>
<dbReference type="Gene3D" id="4.10.410.10">
    <property type="entry name" value="Pancreatic trypsin inhibitor Kunitz domain"/>
    <property type="match status" value="1"/>
</dbReference>
<dbReference type="InterPro" id="IPR020901">
    <property type="entry name" value="Prtase_inh_Kunz-CS"/>
</dbReference>
<proteinExistence type="predicted"/>
<keyword evidence="2" id="KW-1133">Transmembrane helix</keyword>
<protein>
    <recommendedName>
        <fullName evidence="3">BPTI/Kunitz inhibitor domain-containing protein</fullName>
    </recommendedName>
</protein>
<organism evidence="4 5">
    <name type="scientific">Pinctada imbricata</name>
    <name type="common">Atlantic pearl-oyster</name>
    <name type="synonym">Pinctada martensii</name>
    <dbReference type="NCBI Taxonomy" id="66713"/>
    <lineage>
        <taxon>Eukaryota</taxon>
        <taxon>Metazoa</taxon>
        <taxon>Spiralia</taxon>
        <taxon>Lophotrochozoa</taxon>
        <taxon>Mollusca</taxon>
        <taxon>Bivalvia</taxon>
        <taxon>Autobranchia</taxon>
        <taxon>Pteriomorphia</taxon>
        <taxon>Pterioida</taxon>
        <taxon>Pterioidea</taxon>
        <taxon>Pteriidae</taxon>
        <taxon>Pinctada</taxon>
    </lineage>
</organism>
<evidence type="ECO:0000313" key="5">
    <source>
        <dbReference type="Proteomes" id="UP001186944"/>
    </source>
</evidence>
<evidence type="ECO:0000256" key="1">
    <source>
        <dbReference type="ARBA" id="ARBA00023157"/>
    </source>
</evidence>
<dbReference type="GO" id="GO:0004867">
    <property type="term" value="F:serine-type endopeptidase inhibitor activity"/>
    <property type="evidence" value="ECO:0007669"/>
    <property type="project" value="InterPro"/>
</dbReference>